<accession>A0A016V3G9</accession>
<evidence type="ECO:0000313" key="2">
    <source>
        <dbReference type="Proteomes" id="UP000024635"/>
    </source>
</evidence>
<dbReference type="EMBL" id="JARK01001354">
    <property type="protein sequence ID" value="EYC21811.1"/>
    <property type="molecule type" value="Genomic_DNA"/>
</dbReference>
<proteinExistence type="predicted"/>
<protein>
    <submittedName>
        <fullName evidence="1">Uncharacterized protein</fullName>
    </submittedName>
</protein>
<name>A0A016V3G9_9BILA</name>
<sequence>MSKIRFRLCTHKRDCNFDFKGGRRRKVLTLVSKLVRKVTVLIEKIDRFRDRRTAVGPGREMRVRWERLVGPAATLQPRRYKTAGAMRLFFRQGLYLHTCERLENQGP</sequence>
<dbReference type="AlphaFoldDB" id="A0A016V3G9"/>
<keyword evidence="2" id="KW-1185">Reference proteome</keyword>
<evidence type="ECO:0000313" key="1">
    <source>
        <dbReference type="EMBL" id="EYC21811.1"/>
    </source>
</evidence>
<gene>
    <name evidence="1" type="primary">Acey_s0018.g3544</name>
    <name evidence="1" type="ORF">Y032_0018g3544</name>
</gene>
<dbReference type="Proteomes" id="UP000024635">
    <property type="component" value="Unassembled WGS sequence"/>
</dbReference>
<reference evidence="2" key="1">
    <citation type="journal article" date="2015" name="Nat. Genet.">
        <title>The genome and transcriptome of the zoonotic hookworm Ancylostoma ceylanicum identify infection-specific gene families.</title>
        <authorList>
            <person name="Schwarz E.M."/>
            <person name="Hu Y."/>
            <person name="Antoshechkin I."/>
            <person name="Miller M.M."/>
            <person name="Sternberg P.W."/>
            <person name="Aroian R.V."/>
        </authorList>
    </citation>
    <scope>NUCLEOTIDE SEQUENCE</scope>
    <source>
        <strain evidence="2">HY135</strain>
    </source>
</reference>
<comment type="caution">
    <text evidence="1">The sequence shown here is derived from an EMBL/GenBank/DDBJ whole genome shotgun (WGS) entry which is preliminary data.</text>
</comment>
<organism evidence="1 2">
    <name type="scientific">Ancylostoma ceylanicum</name>
    <dbReference type="NCBI Taxonomy" id="53326"/>
    <lineage>
        <taxon>Eukaryota</taxon>
        <taxon>Metazoa</taxon>
        <taxon>Ecdysozoa</taxon>
        <taxon>Nematoda</taxon>
        <taxon>Chromadorea</taxon>
        <taxon>Rhabditida</taxon>
        <taxon>Rhabditina</taxon>
        <taxon>Rhabditomorpha</taxon>
        <taxon>Strongyloidea</taxon>
        <taxon>Ancylostomatidae</taxon>
        <taxon>Ancylostomatinae</taxon>
        <taxon>Ancylostoma</taxon>
    </lineage>
</organism>